<reference evidence="4" key="1">
    <citation type="submission" date="2023-07" db="EMBL/GenBank/DDBJ databases">
        <title>A collection of bacterial strains from the Burkholderia cepacia Research Laboratory and Repository.</title>
        <authorList>
            <person name="Lipuma J."/>
            <person name="Spilker T."/>
            <person name="Caverly L."/>
        </authorList>
    </citation>
    <scope>NUCLEOTIDE SEQUENCE</scope>
    <source>
        <strain evidence="4">AU44268</strain>
    </source>
</reference>
<feature type="compositionally biased region" description="Polar residues" evidence="2">
    <location>
        <begin position="201"/>
        <end position="210"/>
    </location>
</feature>
<comment type="caution">
    <text evidence="4">The sequence shown here is derived from an EMBL/GenBank/DDBJ whole genome shotgun (WGS) entry which is preliminary data.</text>
</comment>
<feature type="compositionally biased region" description="Polar residues" evidence="2">
    <location>
        <begin position="219"/>
        <end position="233"/>
    </location>
</feature>
<dbReference type="SMART" id="SM00047">
    <property type="entry name" value="LYZ2"/>
    <property type="match status" value="1"/>
</dbReference>
<feature type="domain" description="Mannosyl-glycoprotein endo-beta-N-acetylglucosamidase-like" evidence="3">
    <location>
        <begin position="36"/>
        <end position="180"/>
    </location>
</feature>
<sequence length="1053" mass="109053">MATGVTGTGWNSTQASNSGGVVGQGWDSAPSGNQTDFTPAGFAQTYGSTINNIAGQLNVDPSIIAGQLGLETGYGKSVIPGTNNLGNIKSTNGKGVSAVDNQTGSTDTYNAYPDADAFASNYVNLIKNKYPKAVGAQNAQQYATALKAGGYAEDPNYVGKVSKAAQVMSGVLGAVTGSTNANAATPRSNSSSADDDYNYNGGSANTQSVPTDDADEYNYDSSGSNAPGKVTTTTNPVAMGARDAIYNTVSPIVGWIAKAGETLAPDAEWTKNAEQGVRDLQATNAAQQQAYDSVQHSTAGSIARGATGFAGDVATHPFLAGSSLPAVIGQSAFQGLMSNPDHPLAGTAAGAAGGVAGAALGNVAGRVINKLGSSGKAIAQAGQDFANAGANTGGALSPEEMQMAGRVADKINGTANQTGQNIGAVADELSANSGSAVPGYQKTAAEATQNPNIQGIQQGLDNSGVNAGLTARSQANANANTAHLQSLGGDDATISALGKQADQQAAWGNQEIGPVTDQAPFSTPAMQRTLNRANTIANNDGSNAVQSVLDQPNTSAANQWNELAGSPQKTANLELERQITTRPMYQQIFEKGGPQIALDPEVSRLVNTPAMQQALRQVETNKLNARIEEPVIQNLQAVSPNGQAYEQSISANDLNQARMALDKRIAMISADPSSADKFQLSTLAGLRDAINTHLENQVPGLAQANQAYQSASEQMAESKFLTSQNMADALGRMNLNKLDALVKEIQAGKANLNENDPAKLVSNAKLAQLTRMRDDLVAMSRTNNAVGLQGQGYNYVRQAAQTDPEAAAQVKQYLTQQSPNYQNFYNTQEQLAQHQNYQKLLQKFDTRADGNVAWNDVKNLGTQAGQYTPEQLAGLQAVRENLEANANKVAKVRGSNTASNLASRDGLDQLAMTDEKLGGVRGFVANQIPTAARSLVGSVASKVGFAKAGPIGGALADAAADKVSTAVADGISKRFGSKSEEQIAAEVAANKQALEDLMLNPQRLSDALKAAEKNKAVVDGIKENLQSKVAGKQKLGGLLGALGASQAYKGLNN</sequence>
<dbReference type="PANTHER" id="PTHR33308">
    <property type="entry name" value="PEPTIDOGLYCAN HYDROLASE FLGJ"/>
    <property type="match status" value="1"/>
</dbReference>
<protein>
    <submittedName>
        <fullName evidence="4">Glucosaminidase domain-containing protein</fullName>
    </submittedName>
</protein>
<feature type="compositionally biased region" description="Polar residues" evidence="2">
    <location>
        <begin position="8"/>
        <end position="19"/>
    </location>
</feature>
<proteinExistence type="predicted"/>
<evidence type="ECO:0000256" key="1">
    <source>
        <dbReference type="ARBA" id="ARBA00022801"/>
    </source>
</evidence>
<dbReference type="RefSeq" id="WP_146123426.1">
    <property type="nucleotide sequence ID" value="NZ_JAUJRV010000029.1"/>
</dbReference>
<dbReference type="GO" id="GO:0004040">
    <property type="term" value="F:amidase activity"/>
    <property type="evidence" value="ECO:0007669"/>
    <property type="project" value="InterPro"/>
</dbReference>
<gene>
    <name evidence="4" type="ORF">QZM33_25765</name>
</gene>
<evidence type="ECO:0000259" key="3">
    <source>
        <dbReference type="SMART" id="SM00047"/>
    </source>
</evidence>
<dbReference type="InterPro" id="IPR002901">
    <property type="entry name" value="MGlyc_endo_b_GlcNAc-like_dom"/>
</dbReference>
<dbReference type="Pfam" id="PF01832">
    <property type="entry name" value="Glucosaminidase"/>
    <property type="match status" value="1"/>
</dbReference>
<keyword evidence="1" id="KW-0378">Hydrolase</keyword>
<feature type="region of interest" description="Disordered" evidence="2">
    <location>
        <begin position="1"/>
        <end position="37"/>
    </location>
</feature>
<organism evidence="4 5">
    <name type="scientific">Burkholderia vietnamiensis</name>
    <dbReference type="NCBI Taxonomy" id="60552"/>
    <lineage>
        <taxon>Bacteria</taxon>
        <taxon>Pseudomonadati</taxon>
        <taxon>Pseudomonadota</taxon>
        <taxon>Betaproteobacteria</taxon>
        <taxon>Burkholderiales</taxon>
        <taxon>Burkholderiaceae</taxon>
        <taxon>Burkholderia</taxon>
        <taxon>Burkholderia cepacia complex</taxon>
    </lineage>
</organism>
<feature type="region of interest" description="Disordered" evidence="2">
    <location>
        <begin position="177"/>
        <end position="233"/>
    </location>
</feature>
<feature type="compositionally biased region" description="Polar residues" evidence="2">
    <location>
        <begin position="177"/>
        <end position="187"/>
    </location>
</feature>
<evidence type="ECO:0000313" key="5">
    <source>
        <dbReference type="Proteomes" id="UP001171620"/>
    </source>
</evidence>
<dbReference type="AlphaFoldDB" id="A0AAW7T8K7"/>
<dbReference type="InterPro" id="IPR051056">
    <property type="entry name" value="Glycosyl_Hydrolase_73"/>
</dbReference>
<name>A0AAW7T8K7_BURVI</name>
<dbReference type="PANTHER" id="PTHR33308:SF9">
    <property type="entry name" value="PEPTIDOGLYCAN HYDROLASE FLGJ"/>
    <property type="match status" value="1"/>
</dbReference>
<dbReference type="EMBL" id="JAUJRV010000029">
    <property type="protein sequence ID" value="MDN7798353.1"/>
    <property type="molecule type" value="Genomic_DNA"/>
</dbReference>
<evidence type="ECO:0000256" key="2">
    <source>
        <dbReference type="SAM" id="MobiDB-lite"/>
    </source>
</evidence>
<evidence type="ECO:0000313" key="4">
    <source>
        <dbReference type="EMBL" id="MDN7798353.1"/>
    </source>
</evidence>
<dbReference type="GO" id="GO:0071973">
    <property type="term" value="P:bacterial-type flagellum-dependent cell motility"/>
    <property type="evidence" value="ECO:0007669"/>
    <property type="project" value="TreeGrafter"/>
</dbReference>
<accession>A0AAW7T8K7</accession>
<dbReference type="Gene3D" id="1.10.530.10">
    <property type="match status" value="1"/>
</dbReference>
<dbReference type="Proteomes" id="UP001171620">
    <property type="component" value="Unassembled WGS sequence"/>
</dbReference>